<keyword evidence="3" id="KW-1185">Reference proteome</keyword>
<organism evidence="2 3">
    <name type="scientific">Hyphomicrobium album</name>
    <dbReference type="NCBI Taxonomy" id="2665159"/>
    <lineage>
        <taxon>Bacteria</taxon>
        <taxon>Pseudomonadati</taxon>
        <taxon>Pseudomonadota</taxon>
        <taxon>Alphaproteobacteria</taxon>
        <taxon>Hyphomicrobiales</taxon>
        <taxon>Hyphomicrobiaceae</taxon>
        <taxon>Hyphomicrobium</taxon>
    </lineage>
</organism>
<feature type="compositionally biased region" description="Basic and acidic residues" evidence="1">
    <location>
        <begin position="85"/>
        <end position="94"/>
    </location>
</feature>
<dbReference type="RefSeq" id="WP_154739839.1">
    <property type="nucleotide sequence ID" value="NZ_WMBQ01000002.1"/>
</dbReference>
<feature type="compositionally biased region" description="Basic and acidic residues" evidence="1">
    <location>
        <begin position="60"/>
        <end position="78"/>
    </location>
</feature>
<evidence type="ECO:0000256" key="1">
    <source>
        <dbReference type="SAM" id="MobiDB-lite"/>
    </source>
</evidence>
<evidence type="ECO:0000313" key="3">
    <source>
        <dbReference type="Proteomes" id="UP000440694"/>
    </source>
</evidence>
<accession>A0A6I3KNF9</accession>
<dbReference type="EMBL" id="WMBQ01000002">
    <property type="protein sequence ID" value="MTD95277.1"/>
    <property type="molecule type" value="Genomic_DNA"/>
</dbReference>
<feature type="compositionally biased region" description="Basic residues" evidence="1">
    <location>
        <begin position="1"/>
        <end position="13"/>
    </location>
</feature>
<dbReference type="AlphaFoldDB" id="A0A6I3KNF9"/>
<reference evidence="2 3" key="1">
    <citation type="submission" date="2019-11" db="EMBL/GenBank/DDBJ databases">
        <title>Identification of a novel strain.</title>
        <authorList>
            <person name="Xu Q."/>
            <person name="Wang G."/>
        </authorList>
    </citation>
    <scope>NUCLEOTIDE SEQUENCE [LARGE SCALE GENOMIC DNA]</scope>
    <source>
        <strain evidence="3">xq</strain>
    </source>
</reference>
<feature type="region of interest" description="Disordered" evidence="1">
    <location>
        <begin position="1"/>
        <end position="94"/>
    </location>
</feature>
<name>A0A6I3KNF9_9HYPH</name>
<sequence>MLARKRLRPKVGKTRGEGKIKNKSWVPGRKGQGGEGLSHGYGGSAGDGKGASGPEQQPNQHDEHGGDEVADNAHRNRDYSPALPSRERIAKVLR</sequence>
<gene>
    <name evidence="2" type="ORF">GIW81_13140</name>
</gene>
<feature type="compositionally biased region" description="Gly residues" evidence="1">
    <location>
        <begin position="30"/>
        <end position="51"/>
    </location>
</feature>
<dbReference type="Proteomes" id="UP000440694">
    <property type="component" value="Unassembled WGS sequence"/>
</dbReference>
<protein>
    <submittedName>
        <fullName evidence="2">Uncharacterized protein</fullName>
    </submittedName>
</protein>
<comment type="caution">
    <text evidence="2">The sequence shown here is derived from an EMBL/GenBank/DDBJ whole genome shotgun (WGS) entry which is preliminary data.</text>
</comment>
<proteinExistence type="predicted"/>
<evidence type="ECO:0000313" key="2">
    <source>
        <dbReference type="EMBL" id="MTD95277.1"/>
    </source>
</evidence>